<evidence type="ECO:0000256" key="6">
    <source>
        <dbReference type="ARBA" id="ARBA00022833"/>
    </source>
</evidence>
<comment type="similarity">
    <text evidence="4">Belongs to the CDIP1/LITAF family.</text>
</comment>
<evidence type="ECO:0000256" key="2">
    <source>
        <dbReference type="ARBA" id="ARBA00004414"/>
    </source>
</evidence>
<dbReference type="Proteomes" id="UP001501920">
    <property type="component" value="Chromosome 27"/>
</dbReference>
<evidence type="ECO:0000259" key="8">
    <source>
        <dbReference type="PROSITE" id="PS51837"/>
    </source>
</evidence>
<feature type="domain" description="LITAF" evidence="8">
    <location>
        <begin position="97"/>
        <end position="181"/>
    </location>
</feature>
<proteinExistence type="inferred from homology"/>
<keyword evidence="6" id="KW-0862">Zinc</keyword>
<dbReference type="InterPro" id="IPR037519">
    <property type="entry name" value="LITAF_fam"/>
</dbReference>
<keyword evidence="5" id="KW-0479">Metal-binding</keyword>
<evidence type="ECO:0000256" key="5">
    <source>
        <dbReference type="ARBA" id="ARBA00022723"/>
    </source>
</evidence>
<evidence type="ECO:0000256" key="3">
    <source>
        <dbReference type="ARBA" id="ARBA00004630"/>
    </source>
</evidence>
<dbReference type="GO" id="GO:0098560">
    <property type="term" value="C:cytoplasmic side of late endosome membrane"/>
    <property type="evidence" value="ECO:0007669"/>
    <property type="project" value="TreeGrafter"/>
</dbReference>
<evidence type="ECO:0000313" key="10">
    <source>
        <dbReference type="Proteomes" id="UP001501920"/>
    </source>
</evidence>
<dbReference type="GO" id="GO:0005634">
    <property type="term" value="C:nucleus"/>
    <property type="evidence" value="ECO:0007669"/>
    <property type="project" value="TreeGrafter"/>
</dbReference>
<evidence type="ECO:0000256" key="7">
    <source>
        <dbReference type="ARBA" id="ARBA00023136"/>
    </source>
</evidence>
<dbReference type="SMART" id="SM00714">
    <property type="entry name" value="LITAF"/>
    <property type="match status" value="1"/>
</dbReference>
<evidence type="ECO:0000256" key="1">
    <source>
        <dbReference type="ARBA" id="ARBA00004125"/>
    </source>
</evidence>
<dbReference type="Ensembl" id="ENSPNAT00000006937.2">
    <property type="protein sequence ID" value="ENSPNAP00000004483.1"/>
    <property type="gene ID" value="ENSPNAG00000010917.2"/>
</dbReference>
<reference evidence="9" key="3">
    <citation type="submission" date="2025-09" db="UniProtKB">
        <authorList>
            <consortium name="Ensembl"/>
        </authorList>
    </citation>
    <scope>IDENTIFICATION</scope>
</reference>
<dbReference type="GO" id="GO:0008270">
    <property type="term" value="F:zinc ion binding"/>
    <property type="evidence" value="ECO:0007669"/>
    <property type="project" value="TreeGrafter"/>
</dbReference>
<dbReference type="GeneTree" id="ENSGT00940000155366"/>
<dbReference type="InterPro" id="IPR006629">
    <property type="entry name" value="LITAF"/>
</dbReference>
<name>A0A3B4BY20_PYGNA</name>
<protein>
    <recommendedName>
        <fullName evidence="8">LITAF domain-containing protein</fullName>
    </recommendedName>
</protein>
<dbReference type="AlphaFoldDB" id="A0A3B4BY20"/>
<comment type="subcellular location">
    <subcellularLocation>
        <location evidence="1">Endosome membrane</location>
        <topology evidence="1">Peripheral membrane protein</topology>
        <orientation evidence="1">Cytoplasmic side</orientation>
    </subcellularLocation>
    <subcellularLocation>
        <location evidence="2">Late endosome membrane</location>
    </subcellularLocation>
    <subcellularLocation>
        <location evidence="3">Lysosome membrane</location>
        <topology evidence="3">Peripheral membrane protein</topology>
        <orientation evidence="3">Cytoplasmic side</orientation>
    </subcellularLocation>
</comment>
<dbReference type="PANTHER" id="PTHR23292:SF45">
    <property type="entry name" value="LIPOPOLYSACCHARIDE-INDUCED TUMOR NECROSIS FACTOR-ALPHA FACTOR HOMOLOG"/>
    <property type="match status" value="1"/>
</dbReference>
<keyword evidence="10" id="KW-1185">Reference proteome</keyword>
<reference evidence="9 10" key="1">
    <citation type="submission" date="2020-10" db="EMBL/GenBank/DDBJ databases">
        <title>Pygocentrus nattereri (red-bellied piranha) genome, fPygNat1, primary haplotype.</title>
        <authorList>
            <person name="Myers G."/>
            <person name="Meyer A."/>
            <person name="Karagic N."/>
            <person name="Pippel M."/>
            <person name="Winkler S."/>
            <person name="Tracey A."/>
            <person name="Wood J."/>
            <person name="Formenti G."/>
            <person name="Howe K."/>
            <person name="Fedrigo O."/>
            <person name="Jarvis E.D."/>
        </authorList>
    </citation>
    <scope>NUCLEOTIDE SEQUENCE [LARGE SCALE GENOMIC DNA]</scope>
</reference>
<accession>A0A3B4BY20</accession>
<gene>
    <name evidence="9" type="primary">LITAF</name>
</gene>
<reference evidence="9" key="2">
    <citation type="submission" date="2025-08" db="UniProtKB">
        <authorList>
            <consortium name="Ensembl"/>
        </authorList>
    </citation>
    <scope>IDENTIFICATION</scope>
</reference>
<organism evidence="9 10">
    <name type="scientific">Pygocentrus nattereri</name>
    <name type="common">Red-bellied piranha</name>
    <dbReference type="NCBI Taxonomy" id="42514"/>
    <lineage>
        <taxon>Eukaryota</taxon>
        <taxon>Metazoa</taxon>
        <taxon>Chordata</taxon>
        <taxon>Craniata</taxon>
        <taxon>Vertebrata</taxon>
        <taxon>Euteleostomi</taxon>
        <taxon>Actinopterygii</taxon>
        <taxon>Neopterygii</taxon>
        <taxon>Teleostei</taxon>
        <taxon>Ostariophysi</taxon>
        <taxon>Characiformes</taxon>
        <taxon>Characoidei</taxon>
        <taxon>Pygocentrus</taxon>
    </lineage>
</organism>
<evidence type="ECO:0000313" key="9">
    <source>
        <dbReference type="Ensembl" id="ENSPNAP00000004483.1"/>
    </source>
</evidence>
<dbReference type="GO" id="GO:0098574">
    <property type="term" value="C:cytoplasmic side of lysosomal membrane"/>
    <property type="evidence" value="ECO:0007669"/>
    <property type="project" value="TreeGrafter"/>
</dbReference>
<evidence type="ECO:0000256" key="4">
    <source>
        <dbReference type="ARBA" id="ARBA00005975"/>
    </source>
</evidence>
<dbReference type="OMA" id="VTFYDRP"/>
<keyword evidence="7" id="KW-0472">Membrane</keyword>
<dbReference type="PROSITE" id="PS51837">
    <property type="entry name" value="LITAF"/>
    <property type="match status" value="1"/>
</dbReference>
<dbReference type="PANTHER" id="PTHR23292">
    <property type="entry name" value="LIPOPOLYSACCHARIDE-INDUCED TUMOR NECROSIS FACTOR-ALPHA FACTOR"/>
    <property type="match status" value="1"/>
</dbReference>
<sequence>MSLDQGAVLIFIMSFPELVPMASAPPLETSGAVGYAPPPPSYEEAMNAGPQYPQGAPVCPPPGYSKAPQAPYPTQGYTQLYTPPPPGPPVTTPVVSVQTVYVQPGASFGELPVQVCCPHCAQSVLTRLEYNSGTMAWLTCAGLFIFGCIYGCCLIPFCVDCLKDVTHRCPNCTSVLGVYKRL</sequence>
<dbReference type="STRING" id="42514.ENSPNAP00000004483"/>
<dbReference type="Pfam" id="PF10601">
    <property type="entry name" value="zf-LITAF-like"/>
    <property type="match status" value="1"/>
</dbReference>